<name>A0ABV9ZRV5_9PSEU</name>
<dbReference type="PROSITE" id="PS50931">
    <property type="entry name" value="HTH_LYSR"/>
    <property type="match status" value="1"/>
</dbReference>
<evidence type="ECO:0000256" key="3">
    <source>
        <dbReference type="ARBA" id="ARBA00023125"/>
    </source>
</evidence>
<dbReference type="InterPro" id="IPR036390">
    <property type="entry name" value="WH_DNA-bd_sf"/>
</dbReference>
<evidence type="ECO:0000256" key="1">
    <source>
        <dbReference type="ARBA" id="ARBA00009437"/>
    </source>
</evidence>
<gene>
    <name evidence="6" type="ORF">ACFPK1_32330</name>
</gene>
<accession>A0ABV9ZRV5</accession>
<dbReference type="InterPro" id="IPR005119">
    <property type="entry name" value="LysR_subst-bd"/>
</dbReference>
<dbReference type="EMBL" id="JBHSKG010000031">
    <property type="protein sequence ID" value="MFC5142948.1"/>
    <property type="molecule type" value="Genomic_DNA"/>
</dbReference>
<dbReference type="InterPro" id="IPR036388">
    <property type="entry name" value="WH-like_DNA-bd_sf"/>
</dbReference>
<dbReference type="Gene3D" id="1.10.10.10">
    <property type="entry name" value="Winged helix-like DNA-binding domain superfamily/Winged helix DNA-binding domain"/>
    <property type="match status" value="1"/>
</dbReference>
<dbReference type="InterPro" id="IPR000847">
    <property type="entry name" value="LysR_HTH_N"/>
</dbReference>
<dbReference type="SUPFAM" id="SSF53850">
    <property type="entry name" value="Periplasmic binding protein-like II"/>
    <property type="match status" value="1"/>
</dbReference>
<evidence type="ECO:0000256" key="2">
    <source>
        <dbReference type="ARBA" id="ARBA00023015"/>
    </source>
</evidence>
<proteinExistence type="inferred from homology"/>
<dbReference type="PANTHER" id="PTHR30346">
    <property type="entry name" value="TRANSCRIPTIONAL DUAL REGULATOR HCAR-RELATED"/>
    <property type="match status" value="1"/>
</dbReference>
<evidence type="ECO:0000256" key="4">
    <source>
        <dbReference type="ARBA" id="ARBA00023163"/>
    </source>
</evidence>
<dbReference type="Gene3D" id="3.40.190.290">
    <property type="match status" value="1"/>
</dbReference>
<sequence>MTTIDDLAWFVTLAETGHVTRAAEQLNVSQPTLSRALARLERQVGAPLFDRIHKRLRLNESGRVLLAHARRSLMELDVARDRIATLRDPDRGTVRLAFLHSVASWLAPEVLRTFRAAAPDVTFELTQAAGHEILDHLREGRVDVALTAPRPDEEAITWSPLRREQLCLAVPGGHDLAGRDDIDLADATDEPFVMLREPIGLRRQTDDLCARAGITPRIAFESTEIGTLEGLVAAGLGVAIVPAPRPHRAEPGVVYVPLTDAAAHRVIGLAWPRDRPRSPVVARFAAFVTAGTGSAEGSAEGSRAADPG</sequence>
<feature type="domain" description="HTH lysR-type" evidence="5">
    <location>
        <begin position="1"/>
        <end position="59"/>
    </location>
</feature>
<comment type="caution">
    <text evidence="6">The sequence shown here is derived from an EMBL/GenBank/DDBJ whole genome shotgun (WGS) entry which is preliminary data.</text>
</comment>
<dbReference type="Pfam" id="PF03466">
    <property type="entry name" value="LysR_substrate"/>
    <property type="match status" value="1"/>
</dbReference>
<evidence type="ECO:0000259" key="5">
    <source>
        <dbReference type="PROSITE" id="PS50931"/>
    </source>
</evidence>
<keyword evidence="3" id="KW-0238">DNA-binding</keyword>
<dbReference type="Pfam" id="PF00126">
    <property type="entry name" value="HTH_1"/>
    <property type="match status" value="1"/>
</dbReference>
<dbReference type="RefSeq" id="WP_378025034.1">
    <property type="nucleotide sequence ID" value="NZ_JBHSKG010000031.1"/>
</dbReference>
<keyword evidence="7" id="KW-1185">Reference proteome</keyword>
<reference evidence="7" key="1">
    <citation type="journal article" date="2019" name="Int. J. Syst. Evol. Microbiol.">
        <title>The Global Catalogue of Microorganisms (GCM) 10K type strain sequencing project: providing services to taxonomists for standard genome sequencing and annotation.</title>
        <authorList>
            <consortium name="The Broad Institute Genomics Platform"/>
            <consortium name="The Broad Institute Genome Sequencing Center for Infectious Disease"/>
            <person name="Wu L."/>
            <person name="Ma J."/>
        </authorList>
    </citation>
    <scope>NUCLEOTIDE SEQUENCE [LARGE SCALE GENOMIC DNA]</scope>
    <source>
        <strain evidence="7">XZYJ18</strain>
    </source>
</reference>
<comment type="similarity">
    <text evidence="1">Belongs to the LysR transcriptional regulatory family.</text>
</comment>
<evidence type="ECO:0000313" key="7">
    <source>
        <dbReference type="Proteomes" id="UP001596175"/>
    </source>
</evidence>
<organism evidence="6 7">
    <name type="scientific">Actinomycetospora rhizophila</name>
    <dbReference type="NCBI Taxonomy" id="1416876"/>
    <lineage>
        <taxon>Bacteria</taxon>
        <taxon>Bacillati</taxon>
        <taxon>Actinomycetota</taxon>
        <taxon>Actinomycetes</taxon>
        <taxon>Pseudonocardiales</taxon>
        <taxon>Pseudonocardiaceae</taxon>
        <taxon>Actinomycetospora</taxon>
    </lineage>
</organism>
<keyword evidence="4" id="KW-0804">Transcription</keyword>
<dbReference type="Proteomes" id="UP001596175">
    <property type="component" value="Unassembled WGS sequence"/>
</dbReference>
<evidence type="ECO:0000313" key="6">
    <source>
        <dbReference type="EMBL" id="MFC5142948.1"/>
    </source>
</evidence>
<keyword evidence="2" id="KW-0805">Transcription regulation</keyword>
<dbReference type="SUPFAM" id="SSF46785">
    <property type="entry name" value="Winged helix' DNA-binding domain"/>
    <property type="match status" value="1"/>
</dbReference>
<dbReference type="CDD" id="cd08434">
    <property type="entry name" value="PBP2_GltC_like"/>
    <property type="match status" value="1"/>
</dbReference>
<protein>
    <submittedName>
        <fullName evidence="6">LysR family transcriptional regulator</fullName>
    </submittedName>
</protein>
<dbReference type="PANTHER" id="PTHR30346:SF28">
    <property type="entry name" value="HTH-TYPE TRANSCRIPTIONAL REGULATOR CYNR"/>
    <property type="match status" value="1"/>
</dbReference>
<dbReference type="PRINTS" id="PR00039">
    <property type="entry name" value="HTHLYSR"/>
</dbReference>